<reference evidence="5 6" key="1">
    <citation type="submission" date="2022-01" db="EMBL/GenBank/DDBJ databases">
        <title>Flavihumibacter sp. nov., isolated from sediment of a river.</title>
        <authorList>
            <person name="Liu H."/>
        </authorList>
    </citation>
    <scope>NUCLEOTIDE SEQUENCE [LARGE SCALE GENOMIC DNA]</scope>
    <source>
        <strain evidence="5 6">RY-1</strain>
    </source>
</reference>
<comment type="caution">
    <text evidence="5">The sequence shown here is derived from an EMBL/GenBank/DDBJ whole genome shotgun (WGS) entry which is preliminary data.</text>
</comment>
<feature type="domain" description="Bacterial alpha-L-rhamnosidase N-terminal" evidence="2">
    <location>
        <begin position="111"/>
        <end position="247"/>
    </location>
</feature>
<dbReference type="SUPFAM" id="SSF49785">
    <property type="entry name" value="Galactose-binding domain-like"/>
    <property type="match status" value="1"/>
</dbReference>
<evidence type="ECO:0000313" key="6">
    <source>
        <dbReference type="Proteomes" id="UP001200145"/>
    </source>
</evidence>
<dbReference type="Pfam" id="PF17389">
    <property type="entry name" value="Bac_rhamnosid6H"/>
    <property type="match status" value="1"/>
</dbReference>
<dbReference type="Gene3D" id="1.50.10.10">
    <property type="match status" value="1"/>
</dbReference>
<dbReference type="InterPro" id="IPR008979">
    <property type="entry name" value="Galactose-bd-like_sf"/>
</dbReference>
<dbReference type="Pfam" id="PF08531">
    <property type="entry name" value="Bac_rhamnosid_N"/>
    <property type="match status" value="1"/>
</dbReference>
<feature type="domain" description="Alpha-L-rhamnosidase C-terminal" evidence="4">
    <location>
        <begin position="724"/>
        <end position="793"/>
    </location>
</feature>
<dbReference type="Proteomes" id="UP001200145">
    <property type="component" value="Unassembled WGS sequence"/>
</dbReference>
<dbReference type="InterPro" id="IPR013737">
    <property type="entry name" value="Bac_rhamnosid_N"/>
</dbReference>
<name>A0ABS9BM58_9BACT</name>
<feature type="signal peptide" evidence="1">
    <location>
        <begin position="1"/>
        <end position="25"/>
    </location>
</feature>
<gene>
    <name evidence="5" type="ORF">L0U88_19335</name>
</gene>
<dbReference type="InterPro" id="IPR035398">
    <property type="entry name" value="Bac_rhamnosid_C"/>
</dbReference>
<dbReference type="InterPro" id="IPR008928">
    <property type="entry name" value="6-hairpin_glycosidase_sf"/>
</dbReference>
<evidence type="ECO:0000256" key="1">
    <source>
        <dbReference type="SAM" id="SignalP"/>
    </source>
</evidence>
<dbReference type="RefSeq" id="WP_234868287.1">
    <property type="nucleotide sequence ID" value="NZ_JAKEVY010000006.1"/>
</dbReference>
<dbReference type="Pfam" id="PF17390">
    <property type="entry name" value="Bac_rhamnosid_C"/>
    <property type="match status" value="1"/>
</dbReference>
<evidence type="ECO:0000259" key="2">
    <source>
        <dbReference type="Pfam" id="PF08531"/>
    </source>
</evidence>
<protein>
    <submittedName>
        <fullName evidence="5">Alpha-L-rhamnosidase N-terminal domain-containing protein</fullName>
    </submittedName>
</protein>
<proteinExistence type="predicted"/>
<evidence type="ECO:0000259" key="4">
    <source>
        <dbReference type="Pfam" id="PF17390"/>
    </source>
</evidence>
<dbReference type="EMBL" id="JAKEVY010000006">
    <property type="protein sequence ID" value="MCF1716804.1"/>
    <property type="molecule type" value="Genomic_DNA"/>
</dbReference>
<dbReference type="Gene3D" id="2.60.420.10">
    <property type="entry name" value="Maltose phosphorylase, domain 3"/>
    <property type="match status" value="1"/>
</dbReference>
<dbReference type="InterPro" id="IPR035396">
    <property type="entry name" value="Bac_rhamnosid6H"/>
</dbReference>
<keyword evidence="6" id="KW-1185">Reference proteome</keyword>
<feature type="domain" description="Alpha-L-rhamnosidase six-hairpin glycosidase" evidence="3">
    <location>
        <begin position="375"/>
        <end position="718"/>
    </location>
</feature>
<organism evidence="5 6">
    <name type="scientific">Flavihumibacter fluminis</name>
    <dbReference type="NCBI Taxonomy" id="2909236"/>
    <lineage>
        <taxon>Bacteria</taxon>
        <taxon>Pseudomonadati</taxon>
        <taxon>Bacteroidota</taxon>
        <taxon>Chitinophagia</taxon>
        <taxon>Chitinophagales</taxon>
        <taxon>Chitinophagaceae</taxon>
        <taxon>Flavihumibacter</taxon>
    </lineage>
</organism>
<sequence>MRSILPGRCLIFLLLVFNGVGSLTAQTNTVPFQLKQVDGSPAVAPYKFHPDHLMPEIKWTADWIWLNPDEYPAFQRTKTTWLGSETRTTPYRVFFRKEMNWKPGNSPVYLYCTADVRFRLYINGILSAEGPVNTGGDYDDTKAPDYWYYSIYDISSLLKDGNNTIAVEVFSYALEWSEITSTYGGLLAEIKSGDQTLLRTDASWQAMLDTSLQKKGDWLEWQAGIEPEAWSQPGFNASTWKKAAVQKDLSKTRLFRSNIPELMQAPIQPLTPMPERFLADSSFLLDFERNRVARIQCSFIANEGDTIEIMPFEKKDYVASPSRAIRIIAKKGMNQYRSPNLAAFRYLKVRVASKMPVNFTAFEAIFTSYPLVYRGSFSCSDPFYTRLWSIARYTTQLCMGDMFYDSPMHQEPNACTGDYFIESLNAWYAFGDAWLTRQNLVQTAQMMEKNQYRMFHTSYSLIWVQMLHQYIQYTGDASILTELLPHTHQLMLLFRSYLNKDYLVANAPNYMFMDWIKIDRFNAHHPPAMIGTGYMTAFYYKALRDLAWLHEWGSKKSVATAYLSRASWYNQLADSIRTGIEVRLWDPGRKLYRDGIPGMSKVSPSFWLPADTSIITYSAHFNTLAVLYGITQPERMESLMRYVVTQQDYELQPYFMSYVLAAMSKLNKTDEGLSLVDRWKNGIDTSTYTLKENWQDLSATGYRGDYSHAWGGSPLLFCSVNLLGITSYSPGYTQISIKPYDGNKIEWANGAVPLGDNELVQVNWKKTGASSKWDYQLPPGRTAVIQMPESWRSKKIRINRKKVKYQSSLAYRVARILIEVE</sequence>
<keyword evidence="1" id="KW-0732">Signal</keyword>
<feature type="chain" id="PRO_5046387530" evidence="1">
    <location>
        <begin position="26"/>
        <end position="821"/>
    </location>
</feature>
<dbReference type="Gene3D" id="2.60.120.260">
    <property type="entry name" value="Galactose-binding domain-like"/>
    <property type="match status" value="1"/>
</dbReference>
<dbReference type="PANTHER" id="PTHR34987">
    <property type="entry name" value="C, PUTATIVE (AFU_ORTHOLOGUE AFUA_3G02880)-RELATED"/>
    <property type="match status" value="1"/>
</dbReference>
<dbReference type="InterPro" id="IPR012341">
    <property type="entry name" value="6hp_glycosidase-like_sf"/>
</dbReference>
<dbReference type="SUPFAM" id="SSF48208">
    <property type="entry name" value="Six-hairpin glycosidases"/>
    <property type="match status" value="1"/>
</dbReference>
<dbReference type="PANTHER" id="PTHR34987:SF4">
    <property type="entry name" value="ALPHA-L-RHAMNOSIDASE C-TERMINAL DOMAIN-CONTAINING PROTEIN"/>
    <property type="match status" value="1"/>
</dbReference>
<evidence type="ECO:0000259" key="3">
    <source>
        <dbReference type="Pfam" id="PF17389"/>
    </source>
</evidence>
<evidence type="ECO:0000313" key="5">
    <source>
        <dbReference type="EMBL" id="MCF1716804.1"/>
    </source>
</evidence>
<accession>A0ABS9BM58</accession>